<dbReference type="InterPro" id="IPR012674">
    <property type="entry name" value="Calycin"/>
</dbReference>
<accession>A0A1S3HFR1</accession>
<dbReference type="Gene3D" id="2.40.128.20">
    <property type="match status" value="1"/>
</dbReference>
<feature type="signal peptide" evidence="1">
    <location>
        <begin position="1"/>
        <end position="19"/>
    </location>
</feature>
<feature type="chain" id="PRO_5010335442" evidence="1">
    <location>
        <begin position="20"/>
        <end position="204"/>
    </location>
</feature>
<proteinExistence type="predicted"/>
<keyword evidence="1" id="KW-0732">Signal</keyword>
<dbReference type="GO" id="GO:0008289">
    <property type="term" value="F:lipid binding"/>
    <property type="evidence" value="ECO:0007669"/>
    <property type="project" value="UniProtKB-KW"/>
</dbReference>
<sequence>MAVLVRAIFFALIVAVVGGLGYPRICIPDTIPLIKGFRNLDVTKLTGIWYSFLWRRNPQVPDDRVLSEYTAYVTAGKDGALSFFIRALPKDGQKCTDINEASSLVPTGNPGDFSFGPSESNNHFKIIDTDYTNYLLVLRCYGEDKQGRCQRDAIQLWSRRVGLDPIYVYSGMKTIAQRLCKTFEGFRFSVHKLACNLREQVTKK</sequence>
<evidence type="ECO:0000313" key="3">
    <source>
        <dbReference type="RefSeq" id="XP_013384890.1"/>
    </source>
</evidence>
<name>A0A1S3HFR1_LINAN</name>
<evidence type="ECO:0000256" key="1">
    <source>
        <dbReference type="SAM" id="SignalP"/>
    </source>
</evidence>
<protein>
    <submittedName>
        <fullName evidence="3">Uncharacterized protein LOC106154896</fullName>
    </submittedName>
</protein>
<reference evidence="3" key="1">
    <citation type="submission" date="2025-08" db="UniProtKB">
        <authorList>
            <consortium name="RefSeq"/>
        </authorList>
    </citation>
    <scope>IDENTIFICATION</scope>
    <source>
        <tissue evidence="3">Gonads</tissue>
    </source>
</reference>
<dbReference type="AlphaFoldDB" id="A0A1S3HFR1"/>
<dbReference type="InParanoid" id="A0A1S3HFR1"/>
<dbReference type="Proteomes" id="UP000085678">
    <property type="component" value="Unplaced"/>
</dbReference>
<dbReference type="RefSeq" id="XP_013384890.1">
    <property type="nucleotide sequence ID" value="XM_013529436.1"/>
</dbReference>
<gene>
    <name evidence="3" type="primary">LOC106154896</name>
</gene>
<keyword evidence="2" id="KW-1185">Reference proteome</keyword>
<evidence type="ECO:0000313" key="2">
    <source>
        <dbReference type="Proteomes" id="UP000085678"/>
    </source>
</evidence>
<dbReference type="SUPFAM" id="SSF50814">
    <property type="entry name" value="Lipocalins"/>
    <property type="match status" value="1"/>
</dbReference>
<dbReference type="KEGG" id="lak:106154896"/>
<organism evidence="2 3">
    <name type="scientific">Lingula anatina</name>
    <name type="common">Brachiopod</name>
    <name type="synonym">Lingula unguis</name>
    <dbReference type="NCBI Taxonomy" id="7574"/>
    <lineage>
        <taxon>Eukaryota</taxon>
        <taxon>Metazoa</taxon>
        <taxon>Spiralia</taxon>
        <taxon>Lophotrochozoa</taxon>
        <taxon>Brachiopoda</taxon>
        <taxon>Linguliformea</taxon>
        <taxon>Lingulata</taxon>
        <taxon>Lingulida</taxon>
        <taxon>Linguloidea</taxon>
        <taxon>Lingulidae</taxon>
        <taxon>Lingula</taxon>
    </lineage>
</organism>
<dbReference type="GeneID" id="106154896"/>